<organism evidence="3 4">
    <name type="scientific">Pelolinea submarina</name>
    <dbReference type="NCBI Taxonomy" id="913107"/>
    <lineage>
        <taxon>Bacteria</taxon>
        <taxon>Bacillati</taxon>
        <taxon>Chloroflexota</taxon>
        <taxon>Anaerolineae</taxon>
        <taxon>Anaerolineales</taxon>
        <taxon>Anaerolineaceae</taxon>
        <taxon>Pelolinea</taxon>
    </lineage>
</organism>
<evidence type="ECO:0000313" key="4">
    <source>
        <dbReference type="Proteomes" id="UP000256388"/>
    </source>
</evidence>
<comment type="caution">
    <text evidence="3">The sequence shown here is derived from an EMBL/GenBank/DDBJ whole genome shotgun (WGS) entry which is preliminary data.</text>
</comment>
<dbReference type="RefSeq" id="WP_116223690.1">
    <property type="nucleotide sequence ID" value="NZ_AP018437.1"/>
</dbReference>
<evidence type="ECO:0000256" key="2">
    <source>
        <dbReference type="SAM" id="Phobius"/>
    </source>
</evidence>
<keyword evidence="2" id="KW-0812">Transmembrane</keyword>
<protein>
    <submittedName>
        <fullName evidence="3">Uncharacterized protein</fullName>
    </submittedName>
</protein>
<name>A0A347ZUC0_9CHLR</name>
<keyword evidence="2" id="KW-0472">Membrane</keyword>
<feature type="transmembrane region" description="Helical" evidence="2">
    <location>
        <begin position="6"/>
        <end position="31"/>
    </location>
</feature>
<sequence>MSNHGVIGVGLISLPFVLVGASVAGSIFVIGESIKAADKARVYFGKQIDVAIQRHREKLQKIEAKKIEAERQAMIARMRLEAIEKQDELLSILITKQDIKNTIKLIENEPLIKDKHSFETNALKKSLMELDEINSTCDWSDFINTRKQVIKLSGESNRLLKEVTTEVKKELTKQLVNTAEEIIKDKLGYDLYTFCLGEYEAAGKKGTQEFRVAITDEGMKFSFQGFKGEDCYRETEKFCGFLKECGVEIADFKAYSNSKGTWDFEQTQKMTLSVIESLGLDFTMSDGIPGTIVKAEKNRESI</sequence>
<dbReference type="Proteomes" id="UP000256388">
    <property type="component" value="Unassembled WGS sequence"/>
</dbReference>
<feature type="coiled-coil region" evidence="1">
    <location>
        <begin position="52"/>
        <end position="86"/>
    </location>
</feature>
<keyword evidence="2" id="KW-1133">Transmembrane helix</keyword>
<gene>
    <name evidence="3" type="ORF">DFR64_0373</name>
</gene>
<evidence type="ECO:0000256" key="1">
    <source>
        <dbReference type="SAM" id="Coils"/>
    </source>
</evidence>
<keyword evidence="4" id="KW-1185">Reference proteome</keyword>
<keyword evidence="1" id="KW-0175">Coiled coil</keyword>
<dbReference type="AlphaFoldDB" id="A0A347ZUC0"/>
<accession>A0A347ZUC0</accession>
<reference evidence="3 4" key="1">
    <citation type="submission" date="2018-08" db="EMBL/GenBank/DDBJ databases">
        <title>Genomic Encyclopedia of Type Strains, Phase IV (KMG-IV): sequencing the most valuable type-strain genomes for metagenomic binning, comparative biology and taxonomic classification.</title>
        <authorList>
            <person name="Goeker M."/>
        </authorList>
    </citation>
    <scope>NUCLEOTIDE SEQUENCE [LARGE SCALE GENOMIC DNA]</scope>
    <source>
        <strain evidence="3 4">DSM 23923</strain>
    </source>
</reference>
<proteinExistence type="predicted"/>
<evidence type="ECO:0000313" key="3">
    <source>
        <dbReference type="EMBL" id="REG10514.1"/>
    </source>
</evidence>
<dbReference type="EMBL" id="QUMS01000001">
    <property type="protein sequence ID" value="REG10514.1"/>
    <property type="molecule type" value="Genomic_DNA"/>
</dbReference>